<proteinExistence type="predicted"/>
<dbReference type="AlphaFoldDB" id="A0A222G7L0"/>
<dbReference type="Proteomes" id="UP000202259">
    <property type="component" value="Chromosome"/>
</dbReference>
<sequence length="178" mass="19783">MMKKLILLSAVMLTGCFSDTDDLKQHIVNVQSETSSTIDPMPEVRVFDHFDYSADVLRSPFDVPKPEAIQEKIQQMSGCLSPDPRRRKQPLEKFSLSDLVMRGTLGELGVTWALVEASDNTLHRVAVGSYVGLYHGKITTVSQDNVKVLELIPDGAGCWVERETVVTMTETSAEGQRK</sequence>
<dbReference type="PIRSF" id="PIRSF016481">
    <property type="entry name" value="Pilus_assembly_PilP"/>
    <property type="match status" value="1"/>
</dbReference>
<dbReference type="EMBL" id="CP020465">
    <property type="protein sequence ID" value="ASP47896.1"/>
    <property type="molecule type" value="Genomic_DNA"/>
</dbReference>
<organism evidence="1 2">
    <name type="scientific">Cognaticolwellia beringensis</name>
    <dbReference type="NCBI Taxonomy" id="1967665"/>
    <lineage>
        <taxon>Bacteria</taxon>
        <taxon>Pseudomonadati</taxon>
        <taxon>Pseudomonadota</taxon>
        <taxon>Gammaproteobacteria</taxon>
        <taxon>Alteromonadales</taxon>
        <taxon>Colwelliaceae</taxon>
        <taxon>Cognaticolwellia</taxon>
    </lineage>
</organism>
<dbReference type="Gene3D" id="2.30.30.830">
    <property type="match status" value="1"/>
</dbReference>
<keyword evidence="2" id="KW-1185">Reference proteome</keyword>
<dbReference type="InterPro" id="IPR007446">
    <property type="entry name" value="PilP"/>
</dbReference>
<evidence type="ECO:0000313" key="2">
    <source>
        <dbReference type="Proteomes" id="UP000202259"/>
    </source>
</evidence>
<dbReference type="PROSITE" id="PS51257">
    <property type="entry name" value="PROKAR_LIPOPROTEIN"/>
    <property type="match status" value="1"/>
</dbReference>
<accession>A0A222G7L0</accession>
<evidence type="ECO:0000313" key="1">
    <source>
        <dbReference type="EMBL" id="ASP47896.1"/>
    </source>
</evidence>
<reference evidence="1 2" key="1">
    <citation type="submission" date="2017-08" db="EMBL/GenBank/DDBJ databases">
        <title>Complete genome of Colwellia sp. NB097-1, a psychrophile bacterium ioslated from Bering Sea.</title>
        <authorList>
            <person name="Chen X."/>
        </authorList>
    </citation>
    <scope>NUCLEOTIDE SEQUENCE [LARGE SCALE GENOMIC DNA]</scope>
    <source>
        <strain evidence="1 2">NB097-1</strain>
    </source>
</reference>
<gene>
    <name evidence="1" type="ORF">B5D82_09075</name>
</gene>
<name>A0A222G7L0_9GAMM</name>
<protein>
    <submittedName>
        <fullName evidence="1">Pilus assembly protein PilP</fullName>
    </submittedName>
</protein>
<dbReference type="Pfam" id="PF04351">
    <property type="entry name" value="PilP"/>
    <property type="match status" value="1"/>
</dbReference>
<dbReference type="OrthoDB" id="5296580at2"/>
<dbReference type="KEGG" id="cber:B5D82_09075"/>